<dbReference type="Proteomes" id="UP001152797">
    <property type="component" value="Unassembled WGS sequence"/>
</dbReference>
<dbReference type="InterPro" id="IPR052077">
    <property type="entry name" value="CcrZ_PhaseVar_Mediator"/>
</dbReference>
<reference evidence="2" key="1">
    <citation type="submission" date="2022-10" db="EMBL/GenBank/DDBJ databases">
        <authorList>
            <person name="Chen Y."/>
            <person name="Dougan E. K."/>
            <person name="Chan C."/>
            <person name="Rhodes N."/>
            <person name="Thang M."/>
        </authorList>
    </citation>
    <scope>NUCLEOTIDE SEQUENCE</scope>
</reference>
<dbReference type="OrthoDB" id="10267235at2759"/>
<keyword evidence="4" id="KW-1185">Reference proteome</keyword>
<dbReference type="EMBL" id="CAMXCT020000884">
    <property type="protein sequence ID" value="CAL1137751.1"/>
    <property type="molecule type" value="Genomic_DNA"/>
</dbReference>
<organism evidence="2">
    <name type="scientific">Cladocopium goreaui</name>
    <dbReference type="NCBI Taxonomy" id="2562237"/>
    <lineage>
        <taxon>Eukaryota</taxon>
        <taxon>Sar</taxon>
        <taxon>Alveolata</taxon>
        <taxon>Dinophyceae</taxon>
        <taxon>Suessiales</taxon>
        <taxon>Symbiodiniaceae</taxon>
        <taxon>Cladocopium</taxon>
    </lineage>
</organism>
<dbReference type="PANTHER" id="PTHR40086:SF1">
    <property type="entry name" value="CELL CYCLE REGULATOR CCRZ"/>
    <property type="match status" value="1"/>
</dbReference>
<accession>A0A9P1C3I6</accession>
<feature type="domain" description="Aminoglycoside phosphotransferase" evidence="1">
    <location>
        <begin position="29"/>
        <end position="255"/>
    </location>
</feature>
<dbReference type="AlphaFoldDB" id="A0A9P1C3I6"/>
<dbReference type="InterPro" id="IPR011009">
    <property type="entry name" value="Kinase-like_dom_sf"/>
</dbReference>
<protein>
    <submittedName>
        <fullName evidence="3">Protein LicA</fullName>
    </submittedName>
</protein>
<comment type="caution">
    <text evidence="2">The sequence shown here is derived from an EMBL/GenBank/DDBJ whole genome shotgun (WGS) entry which is preliminary data.</text>
</comment>
<dbReference type="EMBL" id="CAMXCT010000884">
    <property type="protein sequence ID" value="CAI3984376.1"/>
    <property type="molecule type" value="Genomic_DNA"/>
</dbReference>
<evidence type="ECO:0000313" key="3">
    <source>
        <dbReference type="EMBL" id="CAL4771688.1"/>
    </source>
</evidence>
<gene>
    <name evidence="2" type="ORF">C1SCF055_LOCUS11918</name>
</gene>
<dbReference type="EMBL" id="CAMXCT030000884">
    <property type="protein sequence ID" value="CAL4771688.1"/>
    <property type="molecule type" value="Genomic_DNA"/>
</dbReference>
<dbReference type="InterPro" id="IPR002575">
    <property type="entry name" value="Aminoglycoside_PTrfase"/>
</dbReference>
<dbReference type="PANTHER" id="PTHR40086">
    <property type="entry name" value="PHOSPHOTRANSFERASE YTMP-RELATED"/>
    <property type="match status" value="1"/>
</dbReference>
<evidence type="ECO:0000259" key="1">
    <source>
        <dbReference type="Pfam" id="PF01636"/>
    </source>
</evidence>
<dbReference type="Pfam" id="PF01636">
    <property type="entry name" value="APH"/>
    <property type="match status" value="1"/>
</dbReference>
<reference evidence="3 4" key="2">
    <citation type="submission" date="2024-05" db="EMBL/GenBank/DDBJ databases">
        <authorList>
            <person name="Chen Y."/>
            <person name="Shah S."/>
            <person name="Dougan E. K."/>
            <person name="Thang M."/>
            <person name="Chan C."/>
        </authorList>
    </citation>
    <scope>NUCLEOTIDE SEQUENCE [LARGE SCALE GENOMIC DNA]</scope>
</reference>
<name>A0A9P1C3I6_9DINO</name>
<dbReference type="SUPFAM" id="SSF56112">
    <property type="entry name" value="Protein kinase-like (PK-like)"/>
    <property type="match status" value="1"/>
</dbReference>
<evidence type="ECO:0000313" key="2">
    <source>
        <dbReference type="EMBL" id="CAI3984376.1"/>
    </source>
</evidence>
<dbReference type="Gene3D" id="3.30.200.20">
    <property type="entry name" value="Phosphorylase Kinase, domain 1"/>
    <property type="match status" value="1"/>
</dbReference>
<dbReference type="Gene3D" id="3.90.1200.10">
    <property type="match status" value="1"/>
</dbReference>
<proteinExistence type="predicted"/>
<evidence type="ECO:0000313" key="4">
    <source>
        <dbReference type="Proteomes" id="UP001152797"/>
    </source>
</evidence>
<sequence>MERVKSLPCWDCKEVSVRPLKELVEELHLGEGRTNQNFIVEGDGSQRYFVRMGADLPFYGVSRAREQAAARAAEAAGIGPAVRHTEPDIMVVDFVEGSRALTEADLHQAGQEGPGSSLLRSVAATLRRLHEIPVPKEMEAFLAQIGGVGWGGPHLEKWLRYAEEERYSRLPLLSGLRELIEQLNLAAGPMGPNKFCHFDLLADNLVLKKDTILLVDFEYSAPGQPLMDLAVLAMGCSLTAAEERALLSAYLAVDASEAELRQFQALRVLAALRETFWGVTAELSKSSALSMEEAVNYTDMSLGVATVRTGRTGSR</sequence>